<organism evidence="1 2">
    <name type="scientific">Fusarium pseudograminearum (strain CS3096)</name>
    <name type="common">Wheat and barley crown-rot fungus</name>
    <dbReference type="NCBI Taxonomy" id="1028729"/>
    <lineage>
        <taxon>Eukaryota</taxon>
        <taxon>Fungi</taxon>
        <taxon>Dikarya</taxon>
        <taxon>Ascomycota</taxon>
        <taxon>Pezizomycotina</taxon>
        <taxon>Sordariomycetes</taxon>
        <taxon>Hypocreomycetidae</taxon>
        <taxon>Hypocreales</taxon>
        <taxon>Nectriaceae</taxon>
        <taxon>Fusarium</taxon>
    </lineage>
</organism>
<dbReference type="EMBL" id="AFNW01000320">
    <property type="protein sequence ID" value="EKJ69934.1"/>
    <property type="molecule type" value="Genomic_DNA"/>
</dbReference>
<dbReference type="HOGENOM" id="CLU_2158547_0_0_1"/>
<evidence type="ECO:0000313" key="2">
    <source>
        <dbReference type="Proteomes" id="UP000007978"/>
    </source>
</evidence>
<gene>
    <name evidence="1" type="ORF">FPSE_09884</name>
</gene>
<sequence length="111" mass="12634">MSPHRNPPKLDIQPSDATWKEDVNQLQMSIKLCQALIDKTKPGEEITASVIEKMVLEALFSQYQTIRDPKNRVIGHVLFSNLLVTVGTQTQLGKMDSIGSWIRIEMYFSMI</sequence>
<dbReference type="AlphaFoldDB" id="K3V993"/>
<dbReference type="GeneID" id="20368501"/>
<comment type="caution">
    <text evidence="1">The sequence shown here is derived from an EMBL/GenBank/DDBJ whole genome shotgun (WGS) entry which is preliminary data.</text>
</comment>
<dbReference type="Proteomes" id="UP000007978">
    <property type="component" value="Chromosome 4"/>
</dbReference>
<dbReference type="KEGG" id="fpu:FPSE_09884"/>
<reference evidence="1 2" key="1">
    <citation type="journal article" date="2012" name="PLoS Pathog.">
        <title>Comparative pathogenomics reveals horizontally acquired novel virulence genes in fungi infecting cereal hosts.</title>
        <authorList>
            <person name="Gardiner D.M."/>
            <person name="McDonald M.C."/>
            <person name="Covarelli L."/>
            <person name="Solomon P.S."/>
            <person name="Rusu A.G."/>
            <person name="Marshall M."/>
            <person name="Kazan K."/>
            <person name="Chakraborty S."/>
            <person name="McDonald B.A."/>
            <person name="Manners J.M."/>
        </authorList>
    </citation>
    <scope>NUCLEOTIDE SEQUENCE [LARGE SCALE GENOMIC DNA]</scope>
    <source>
        <strain evidence="1 2">CS3096</strain>
    </source>
</reference>
<accession>K3V993</accession>
<name>K3V993_FUSPC</name>
<proteinExistence type="predicted"/>
<evidence type="ECO:0000313" key="1">
    <source>
        <dbReference type="EMBL" id="EKJ69934.1"/>
    </source>
</evidence>
<dbReference type="RefSeq" id="XP_009261276.1">
    <property type="nucleotide sequence ID" value="XM_009263001.1"/>
</dbReference>
<keyword evidence="2" id="KW-1185">Reference proteome</keyword>
<protein>
    <submittedName>
        <fullName evidence="1">Uncharacterized protein</fullName>
    </submittedName>
</protein>